<accession>A0A9P4IK49</accession>
<keyword evidence="2" id="KW-0812">Transmembrane</keyword>
<dbReference type="EMBL" id="ML978125">
    <property type="protein sequence ID" value="KAF2099631.1"/>
    <property type="molecule type" value="Genomic_DNA"/>
</dbReference>
<reference evidence="3" key="1">
    <citation type="journal article" date="2020" name="Stud. Mycol.">
        <title>101 Dothideomycetes genomes: a test case for predicting lifestyles and emergence of pathogens.</title>
        <authorList>
            <person name="Haridas S."/>
            <person name="Albert R."/>
            <person name="Binder M."/>
            <person name="Bloem J."/>
            <person name="Labutti K."/>
            <person name="Salamov A."/>
            <person name="Andreopoulos B."/>
            <person name="Baker S."/>
            <person name="Barry K."/>
            <person name="Bills G."/>
            <person name="Bluhm B."/>
            <person name="Cannon C."/>
            <person name="Castanera R."/>
            <person name="Culley D."/>
            <person name="Daum C."/>
            <person name="Ezra D."/>
            <person name="Gonzalez J."/>
            <person name="Henrissat B."/>
            <person name="Kuo A."/>
            <person name="Liang C."/>
            <person name="Lipzen A."/>
            <person name="Lutzoni F."/>
            <person name="Magnuson J."/>
            <person name="Mondo S."/>
            <person name="Nolan M."/>
            <person name="Ohm R."/>
            <person name="Pangilinan J."/>
            <person name="Park H.-J."/>
            <person name="Ramirez L."/>
            <person name="Alfaro M."/>
            <person name="Sun H."/>
            <person name="Tritt A."/>
            <person name="Yoshinaga Y."/>
            <person name="Zwiers L.-H."/>
            <person name="Turgeon B."/>
            <person name="Goodwin S."/>
            <person name="Spatafora J."/>
            <person name="Crous P."/>
            <person name="Grigoriev I."/>
        </authorList>
    </citation>
    <scope>NUCLEOTIDE SEQUENCE</scope>
    <source>
        <strain evidence="3">CBS 133067</strain>
    </source>
</reference>
<dbReference type="Proteomes" id="UP000799772">
    <property type="component" value="Unassembled WGS sequence"/>
</dbReference>
<dbReference type="OrthoDB" id="190201at2759"/>
<keyword evidence="2" id="KW-0472">Membrane</keyword>
<gene>
    <name evidence="3" type="ORF">NA57DRAFT_75133</name>
</gene>
<feature type="region of interest" description="Disordered" evidence="1">
    <location>
        <begin position="41"/>
        <end position="69"/>
    </location>
</feature>
<organism evidence="3 4">
    <name type="scientific">Rhizodiscina lignyota</name>
    <dbReference type="NCBI Taxonomy" id="1504668"/>
    <lineage>
        <taxon>Eukaryota</taxon>
        <taxon>Fungi</taxon>
        <taxon>Dikarya</taxon>
        <taxon>Ascomycota</taxon>
        <taxon>Pezizomycotina</taxon>
        <taxon>Dothideomycetes</taxon>
        <taxon>Pleosporomycetidae</taxon>
        <taxon>Aulographales</taxon>
        <taxon>Rhizodiscinaceae</taxon>
        <taxon>Rhizodiscina</taxon>
    </lineage>
</organism>
<dbReference type="AlphaFoldDB" id="A0A9P4IK49"/>
<evidence type="ECO:0000313" key="4">
    <source>
        <dbReference type="Proteomes" id="UP000799772"/>
    </source>
</evidence>
<keyword evidence="2" id="KW-1133">Transmembrane helix</keyword>
<protein>
    <submittedName>
        <fullName evidence="3">Uncharacterized protein</fullName>
    </submittedName>
</protein>
<name>A0A9P4IK49_9PEZI</name>
<evidence type="ECO:0000313" key="3">
    <source>
        <dbReference type="EMBL" id="KAF2099631.1"/>
    </source>
</evidence>
<feature type="compositionally biased region" description="Low complexity" evidence="1">
    <location>
        <begin position="46"/>
        <end position="55"/>
    </location>
</feature>
<comment type="caution">
    <text evidence="3">The sequence shown here is derived from an EMBL/GenBank/DDBJ whole genome shotgun (WGS) entry which is preliminary data.</text>
</comment>
<proteinExistence type="predicted"/>
<sequence length="334" mass="37339">MDVYTDQSSTIYNMLPTLVKRRIPRLPSLRRSVSFTAKSTSVYGLPSSSSDSRSVTPPPSYRSRNTSQSNLSDFTTLSMSIKEQVPSRPSSSSSGDTLFSRLDESSGVNWKYAEQGWNLLNNSRLESFSAERRSAEFTAILSRQQYVHAATYILRGLPEDLSTEEKMGIETALPREVRESVASSTNQLQLLKSGSQGSSTKGDTQVERSILHRIVAYMVLRFFLILNLLLPYITVCLGRVYHYERKHRVSERMFSASISGIDMVGKRSMELSHTVYGLNDGKVGESINELLVWWIRGVTGGIHEGVGEGLNIVSQRKIGQPDMHTQGSDRVQEI</sequence>
<evidence type="ECO:0000256" key="2">
    <source>
        <dbReference type="SAM" id="Phobius"/>
    </source>
</evidence>
<keyword evidence="4" id="KW-1185">Reference proteome</keyword>
<evidence type="ECO:0000256" key="1">
    <source>
        <dbReference type="SAM" id="MobiDB-lite"/>
    </source>
</evidence>
<feature type="transmembrane region" description="Helical" evidence="2">
    <location>
        <begin position="214"/>
        <end position="238"/>
    </location>
</feature>